<evidence type="ECO:0000256" key="1">
    <source>
        <dbReference type="ARBA" id="ARBA00006721"/>
    </source>
</evidence>
<dbReference type="PANTHER" id="PTHR10730">
    <property type="entry name" value="PROCOLLAGEN-LYSINE,2-OXOGLUTARATE 5-DIOXYGENASE/GLYCOSYLTRANSFERASE 25 FAMILY MEMBER"/>
    <property type="match status" value="1"/>
</dbReference>
<dbReference type="AlphaFoldDB" id="A0A915CU29"/>
<keyword evidence="4" id="KW-1185">Reference proteome</keyword>
<sequence length="147" mass="16766">MTPPGDEFFVQGHQYLSTVGYSYWTLGYALSQTGAKKLLDANPLKKLMALDEFLPIMYDKHPNEGWKKHFDGHRTLLAFTVYPVIVQPERYTHEPGYVSDTEGSTIIANFGKNTTPTLSAEEVDEIEQEKRRNKFFSQIDTTGNDEL</sequence>
<evidence type="ECO:0000313" key="5">
    <source>
        <dbReference type="WBParaSite" id="jg12238"/>
    </source>
</evidence>
<dbReference type="PANTHER" id="PTHR10730:SF53">
    <property type="entry name" value="GLYCOSYLTRANSFERASE 25 FAMILY MEMBER"/>
    <property type="match status" value="1"/>
</dbReference>
<evidence type="ECO:0000256" key="2">
    <source>
        <dbReference type="ARBA" id="ARBA00022676"/>
    </source>
</evidence>
<accession>A0A915CU29</accession>
<keyword evidence="2" id="KW-0328">Glycosyltransferase</keyword>
<dbReference type="InterPro" id="IPR050757">
    <property type="entry name" value="Collagen_mod_GT25"/>
</dbReference>
<protein>
    <submittedName>
        <fullName evidence="5">Uncharacterized protein</fullName>
    </submittedName>
</protein>
<organism evidence="4 5">
    <name type="scientific">Ditylenchus dipsaci</name>
    <dbReference type="NCBI Taxonomy" id="166011"/>
    <lineage>
        <taxon>Eukaryota</taxon>
        <taxon>Metazoa</taxon>
        <taxon>Ecdysozoa</taxon>
        <taxon>Nematoda</taxon>
        <taxon>Chromadorea</taxon>
        <taxon>Rhabditida</taxon>
        <taxon>Tylenchina</taxon>
        <taxon>Tylenchomorpha</taxon>
        <taxon>Sphaerularioidea</taxon>
        <taxon>Anguinidae</taxon>
        <taxon>Anguininae</taxon>
        <taxon>Ditylenchus</taxon>
    </lineage>
</organism>
<proteinExistence type="inferred from homology"/>
<evidence type="ECO:0000256" key="3">
    <source>
        <dbReference type="ARBA" id="ARBA00022679"/>
    </source>
</evidence>
<reference evidence="5" key="1">
    <citation type="submission" date="2022-11" db="UniProtKB">
        <authorList>
            <consortium name="WormBaseParasite"/>
        </authorList>
    </citation>
    <scope>IDENTIFICATION</scope>
</reference>
<name>A0A915CU29_9BILA</name>
<keyword evidence="3" id="KW-0808">Transferase</keyword>
<dbReference type="WBParaSite" id="jg12238">
    <property type="protein sequence ID" value="jg12238"/>
    <property type="gene ID" value="jg12238"/>
</dbReference>
<evidence type="ECO:0000313" key="4">
    <source>
        <dbReference type="Proteomes" id="UP000887574"/>
    </source>
</evidence>
<dbReference type="Proteomes" id="UP000887574">
    <property type="component" value="Unplaced"/>
</dbReference>
<dbReference type="GO" id="GO:0050211">
    <property type="term" value="F:procollagen galactosyltransferase activity"/>
    <property type="evidence" value="ECO:0007669"/>
    <property type="project" value="TreeGrafter"/>
</dbReference>
<comment type="similarity">
    <text evidence="1">Belongs to the glycosyltransferase 25 family.</text>
</comment>